<evidence type="ECO:0000256" key="1">
    <source>
        <dbReference type="ARBA" id="ARBA00004141"/>
    </source>
</evidence>
<keyword evidence="15" id="KW-1185">Reference proteome</keyword>
<keyword evidence="9 12" id="KW-0472">Membrane</keyword>
<feature type="domain" description="Major facilitator superfamily (MFS) profile" evidence="13">
    <location>
        <begin position="516"/>
        <end position="957"/>
    </location>
</feature>
<evidence type="ECO:0000256" key="5">
    <source>
        <dbReference type="ARBA" id="ARBA00022692"/>
    </source>
</evidence>
<dbReference type="InterPro" id="IPR050820">
    <property type="entry name" value="MFS_Sugar_Transporter"/>
</dbReference>
<dbReference type="SUPFAM" id="SSF103473">
    <property type="entry name" value="MFS general substrate transporter"/>
    <property type="match status" value="1"/>
</dbReference>
<feature type="transmembrane region" description="Helical" evidence="12">
    <location>
        <begin position="928"/>
        <end position="953"/>
    </location>
</feature>
<evidence type="ECO:0000256" key="11">
    <source>
        <dbReference type="SAM" id="MobiDB-lite"/>
    </source>
</evidence>
<evidence type="ECO:0000256" key="6">
    <source>
        <dbReference type="ARBA" id="ARBA00022714"/>
    </source>
</evidence>
<keyword evidence="5 12" id="KW-0812">Transmembrane</keyword>
<dbReference type="GO" id="GO:0051537">
    <property type="term" value="F:2 iron, 2 sulfur cluster binding"/>
    <property type="evidence" value="ECO:0007669"/>
    <property type="project" value="UniProtKB-KW"/>
</dbReference>
<dbReference type="Pfam" id="PF00083">
    <property type="entry name" value="Sugar_tr"/>
    <property type="match status" value="1"/>
</dbReference>
<feature type="transmembrane region" description="Helical" evidence="12">
    <location>
        <begin position="812"/>
        <end position="831"/>
    </location>
</feature>
<comment type="similarity">
    <text evidence="2">Belongs to the major facilitator superfamily. Sugar transporter (TC 2.A.1.1) family.</text>
</comment>
<dbReference type="InterPro" id="IPR006912">
    <property type="entry name" value="Harbinger_derived_prot"/>
</dbReference>
<feature type="transmembrane region" description="Helical" evidence="12">
    <location>
        <begin position="678"/>
        <end position="697"/>
    </location>
</feature>
<comment type="similarity">
    <text evidence="10">Belongs to the major facilitator superfamily. Phosphate:H(+) symporter (TC 2.A.1.9) family.</text>
</comment>
<feature type="transmembrane region" description="Helical" evidence="12">
    <location>
        <begin position="590"/>
        <end position="612"/>
    </location>
</feature>
<dbReference type="Gene3D" id="3.10.20.30">
    <property type="match status" value="1"/>
</dbReference>
<keyword evidence="6" id="KW-0479">Metal-binding</keyword>
<gene>
    <name evidence="14" type="ORF">OSB04_010388</name>
</gene>
<proteinExistence type="inferred from homology"/>
<feature type="transmembrane region" description="Helical" evidence="12">
    <location>
        <begin position="648"/>
        <end position="666"/>
    </location>
</feature>
<dbReference type="GO" id="GO:0022857">
    <property type="term" value="F:transmembrane transporter activity"/>
    <property type="evidence" value="ECO:0007669"/>
    <property type="project" value="InterPro"/>
</dbReference>
<dbReference type="InterPro" id="IPR001041">
    <property type="entry name" value="2Fe-2S_ferredoxin-type"/>
</dbReference>
<dbReference type="InterPro" id="IPR012675">
    <property type="entry name" value="Beta-grasp_dom_sf"/>
</dbReference>
<dbReference type="PRINTS" id="PR00171">
    <property type="entry name" value="SUGRTRNSPORT"/>
</dbReference>
<keyword evidence="3" id="KW-0813">Transport</keyword>
<dbReference type="FunFam" id="1.20.1250.20:FF:000118">
    <property type="entry name" value="D-xylose-proton symporter-like 3, chloroplastic"/>
    <property type="match status" value="1"/>
</dbReference>
<dbReference type="EMBL" id="JARYMX010000003">
    <property type="protein sequence ID" value="KAJ9555774.1"/>
    <property type="molecule type" value="Genomic_DNA"/>
</dbReference>
<dbReference type="InterPro" id="IPR005828">
    <property type="entry name" value="MFS_sugar_transport-like"/>
</dbReference>
<evidence type="ECO:0000256" key="3">
    <source>
        <dbReference type="ARBA" id="ARBA00022448"/>
    </source>
</evidence>
<reference evidence="14" key="1">
    <citation type="submission" date="2023-03" db="EMBL/GenBank/DDBJ databases">
        <title>Chromosome-scale reference genome and RAD-based genetic map of yellow starthistle (Centaurea solstitialis) reveal putative structural variation and QTLs associated with invader traits.</title>
        <authorList>
            <person name="Reatini B."/>
            <person name="Cang F.A."/>
            <person name="Jiang Q."/>
            <person name="Mckibben M.T.W."/>
            <person name="Barker M.S."/>
            <person name="Rieseberg L.H."/>
            <person name="Dlugosch K.M."/>
        </authorList>
    </citation>
    <scope>NUCLEOTIDE SEQUENCE</scope>
    <source>
        <strain evidence="14">CAN-66</strain>
        <tissue evidence="14">Leaf</tissue>
    </source>
</reference>
<dbReference type="InterPro" id="IPR003663">
    <property type="entry name" value="Sugar/inositol_transpt"/>
</dbReference>
<keyword evidence="7 12" id="KW-1133">Transmembrane helix</keyword>
<evidence type="ECO:0000313" key="14">
    <source>
        <dbReference type="EMBL" id="KAJ9555774.1"/>
    </source>
</evidence>
<dbReference type="CDD" id="cd17362">
    <property type="entry name" value="MFS_GLUT10_12_Class3_like"/>
    <property type="match status" value="1"/>
</dbReference>
<dbReference type="GO" id="GO:0005737">
    <property type="term" value="C:cytoplasm"/>
    <property type="evidence" value="ECO:0007669"/>
    <property type="project" value="UniProtKB-ARBA"/>
</dbReference>
<feature type="transmembrane region" description="Helical" evidence="12">
    <location>
        <begin position="618"/>
        <end position="636"/>
    </location>
</feature>
<dbReference type="PROSITE" id="PS00216">
    <property type="entry name" value="SUGAR_TRANSPORT_1"/>
    <property type="match status" value="2"/>
</dbReference>
<dbReference type="PANTHER" id="PTHR48023:SF4">
    <property type="entry name" value="D-XYLOSE-PROTON SYMPORTER-LIKE 2"/>
    <property type="match status" value="1"/>
</dbReference>
<keyword evidence="6" id="KW-0408">Iron</keyword>
<evidence type="ECO:0000256" key="8">
    <source>
        <dbReference type="ARBA" id="ARBA00023014"/>
    </source>
</evidence>
<name>A0AA38T956_9ASTR</name>
<dbReference type="SUPFAM" id="SSF54292">
    <property type="entry name" value="2Fe-2S ferredoxin-like"/>
    <property type="match status" value="1"/>
</dbReference>
<accession>A0AA38T956</accession>
<evidence type="ECO:0000256" key="9">
    <source>
        <dbReference type="ARBA" id="ARBA00023136"/>
    </source>
</evidence>
<dbReference type="Pfam" id="PF00111">
    <property type="entry name" value="Fer2"/>
    <property type="match status" value="1"/>
</dbReference>
<feature type="transmembrane region" description="Helical" evidence="12">
    <location>
        <begin position="866"/>
        <end position="891"/>
    </location>
</feature>
<organism evidence="14 15">
    <name type="scientific">Centaurea solstitialis</name>
    <name type="common">yellow star-thistle</name>
    <dbReference type="NCBI Taxonomy" id="347529"/>
    <lineage>
        <taxon>Eukaryota</taxon>
        <taxon>Viridiplantae</taxon>
        <taxon>Streptophyta</taxon>
        <taxon>Embryophyta</taxon>
        <taxon>Tracheophyta</taxon>
        <taxon>Spermatophyta</taxon>
        <taxon>Magnoliopsida</taxon>
        <taxon>eudicotyledons</taxon>
        <taxon>Gunneridae</taxon>
        <taxon>Pentapetalae</taxon>
        <taxon>asterids</taxon>
        <taxon>campanulids</taxon>
        <taxon>Asterales</taxon>
        <taxon>Asteraceae</taxon>
        <taxon>Carduoideae</taxon>
        <taxon>Cardueae</taxon>
        <taxon>Centaureinae</taxon>
        <taxon>Centaurea</taxon>
    </lineage>
</organism>
<dbReference type="Proteomes" id="UP001172457">
    <property type="component" value="Chromosome 3"/>
</dbReference>
<dbReference type="PROSITE" id="PS50850">
    <property type="entry name" value="MFS"/>
    <property type="match status" value="1"/>
</dbReference>
<sequence>MSSSSSSDFDNDDIDLAINQIVMNNVRAAELIKELYDNNLLQDEVGETSKIPRGPRKDRGREEGHNKLVADYFAEHPVYNDVDFDRRFRMSRRLFLRIVNDLDREVDFFKQQWDARGVKGFSPLQKCASAIRQLAYGSASDAFDEYLRMSETTSRDCLEHFCKGIIFLYMRQYLRKPTATDVQAIYALHEQTHGLPGMLGSIDCMHWYWKNCPMAWRGQFHRGDHTGPSVILEAVASQDQWIWHAFFGVPGATNDIIVVNQSPIFNDLFENKAPDSSFVVNNTHYNHGYYLADGIYPEWTTFVKAFRYPVEEPRVHFKTRQESARKDIERTFATLKDKWHVVKYPARVWTQRKLSLIMHTCIILHNMIREDEGFSHYPFDPTEVLPGEIETTISEEDRARNVNLVKNRERHANLRHDLSIHDSGKADVAADVATGMAVRKEALRCCTAMASTTTSDPQHHHHTFSSIGKAGKSSGEIEGMDIPLINGSRHSESYSVVAAILPCDECFDDESVNDHRFLFPAFGGLLYGFDIGATSSATINIKSPTSSGVSWYDLSSIQVGLITSGSLYGALIGSILAFNVADFLGRRRELMVSAASYIIGALVTTLAPSFAIMVIGRFIYGVGIGLAMHAAPMYIAETAASQIRGRLISLKEFFIVMGMVLGYLIGSLLVDVNAGWRYMYGSAIPFGVVMGIGMWWLPASPRWILLKAIQGKGDLQDLREYAIHCLRRLRGEAISNSAPQEVQEILVELSYISEENEATLGEMFQGKCLKALIVGGGLVLFQQITGQPSVLYYAASIFQTAGFSAASDATRASILLGLLKLIMTGVAVMVVDKLGRRPLLLGGVSGIVVALFLMGSFYTYLGNVPVVAVVALLLYVGCYQISFGPIGWLLISEIFPLRLRGRGLSIAVLINFGANALVTFAFSPLQDLLGAGAVFFIFGGIAVLALVFIFFIIPETKGLTLEEIEAKLFYKPTPESPSQISLRSKLGLDLKARLAKKDHHKAAKKRFPEKTDEGQMAFTVNLTPLTLRSPEITIGNNSSPKSGISFTKKRQILAFATSNSTEESPTIKPEIELEFLGPTAGGDGRYPVDRAAAVSGDKLLRTIMQDNKLELYGPYGKLMNCGGGGSCGTCIVEVLEGKELLNERTNTELKYLKKKPESWRLACQTIVGNKENSGKVVVQRLPQRKK</sequence>
<evidence type="ECO:0000259" key="13">
    <source>
        <dbReference type="PROSITE" id="PS50850"/>
    </source>
</evidence>
<comment type="subcellular location">
    <subcellularLocation>
        <location evidence="1">Membrane</location>
        <topology evidence="1">Multi-pass membrane protein</topology>
    </subcellularLocation>
</comment>
<feature type="region of interest" description="Disordered" evidence="11">
    <location>
        <begin position="451"/>
        <end position="474"/>
    </location>
</feature>
<feature type="transmembrane region" description="Helical" evidence="12">
    <location>
        <begin position="903"/>
        <end position="922"/>
    </location>
</feature>
<dbReference type="InterPro" id="IPR036010">
    <property type="entry name" value="2Fe-2S_ferredoxin-like_sf"/>
</dbReference>
<keyword evidence="8" id="KW-0411">Iron-sulfur</keyword>
<dbReference type="PROSITE" id="PS00217">
    <property type="entry name" value="SUGAR_TRANSPORT_2"/>
    <property type="match status" value="1"/>
</dbReference>
<evidence type="ECO:0000256" key="7">
    <source>
        <dbReference type="ARBA" id="ARBA00022989"/>
    </source>
</evidence>
<dbReference type="NCBIfam" id="TIGR00879">
    <property type="entry name" value="SP"/>
    <property type="match status" value="1"/>
</dbReference>
<feature type="transmembrane region" description="Helical" evidence="12">
    <location>
        <begin position="557"/>
        <end position="578"/>
    </location>
</feature>
<dbReference type="PANTHER" id="PTHR48023">
    <property type="entry name" value="D-XYLOSE-PROTON SYMPORTER-LIKE 2"/>
    <property type="match status" value="1"/>
</dbReference>
<keyword evidence="4" id="KW-0762">Sugar transport</keyword>
<feature type="transmembrane region" description="Helical" evidence="12">
    <location>
        <begin position="838"/>
        <end position="860"/>
    </location>
</feature>
<evidence type="ECO:0000256" key="10">
    <source>
        <dbReference type="ARBA" id="ARBA00044504"/>
    </source>
</evidence>
<evidence type="ECO:0000256" key="4">
    <source>
        <dbReference type="ARBA" id="ARBA00022597"/>
    </source>
</evidence>
<dbReference type="Pfam" id="PF04827">
    <property type="entry name" value="Plant_tran"/>
    <property type="match status" value="1"/>
</dbReference>
<keyword evidence="6" id="KW-0001">2Fe-2S</keyword>
<dbReference type="InterPro" id="IPR020846">
    <property type="entry name" value="MFS_dom"/>
</dbReference>
<dbReference type="AlphaFoldDB" id="A0AA38T956"/>
<evidence type="ECO:0000256" key="2">
    <source>
        <dbReference type="ARBA" id="ARBA00010992"/>
    </source>
</evidence>
<dbReference type="InterPro" id="IPR036259">
    <property type="entry name" value="MFS_trans_sf"/>
</dbReference>
<dbReference type="Gene3D" id="1.20.1250.20">
    <property type="entry name" value="MFS general substrate transporter like domains"/>
    <property type="match status" value="1"/>
</dbReference>
<evidence type="ECO:0000256" key="12">
    <source>
        <dbReference type="SAM" id="Phobius"/>
    </source>
</evidence>
<dbReference type="GO" id="GO:1904659">
    <property type="term" value="P:D-glucose transmembrane transport"/>
    <property type="evidence" value="ECO:0007669"/>
    <property type="project" value="TreeGrafter"/>
</dbReference>
<evidence type="ECO:0000313" key="15">
    <source>
        <dbReference type="Proteomes" id="UP001172457"/>
    </source>
</evidence>
<comment type="caution">
    <text evidence="14">The sequence shown here is derived from an EMBL/GenBank/DDBJ whole genome shotgun (WGS) entry which is preliminary data.</text>
</comment>
<dbReference type="GO" id="GO:0016020">
    <property type="term" value="C:membrane"/>
    <property type="evidence" value="ECO:0007669"/>
    <property type="project" value="UniProtKB-SubCell"/>
</dbReference>
<protein>
    <recommendedName>
        <fullName evidence="13">Major facilitator superfamily (MFS) profile domain-containing protein</fullName>
    </recommendedName>
</protein>
<dbReference type="InterPro" id="IPR005829">
    <property type="entry name" value="Sugar_transporter_CS"/>
</dbReference>